<dbReference type="Pfam" id="PF01566">
    <property type="entry name" value="Nramp"/>
    <property type="match status" value="1"/>
</dbReference>
<proteinExistence type="predicted"/>
<name>A0ABQ1BW63_9MYCO</name>
<reference evidence="6 7" key="1">
    <citation type="journal article" date="2019" name="Emerg. Microbes Infect.">
        <title>Comprehensive subspecies identification of 175 nontuberculous mycobacteria species based on 7547 genomic profiles.</title>
        <authorList>
            <person name="Matsumoto Y."/>
            <person name="Kinjo T."/>
            <person name="Motooka D."/>
            <person name="Nabeya D."/>
            <person name="Jung N."/>
            <person name="Uechi K."/>
            <person name="Horii T."/>
            <person name="Iida T."/>
            <person name="Fujita J."/>
            <person name="Nakamura S."/>
        </authorList>
    </citation>
    <scope>NUCLEOTIDE SEQUENCE [LARGE SCALE GENOMIC DNA]</scope>
    <source>
        <strain evidence="6 7">JCM 13573</strain>
    </source>
</reference>
<evidence type="ECO:0000256" key="5">
    <source>
        <dbReference type="SAM" id="Phobius"/>
    </source>
</evidence>
<gene>
    <name evidence="6" type="ORF">MKUB_54780</name>
</gene>
<sequence length="194" mass="20483">MLPALGTRNARVRRTTLLQIPMLLISYSDPGRAAETLFLPGMSGGVTSDAVLLIIAIVGTTVAPWQLFFQQSNIVDKRITPRFIGYERADTTLCAFVAVIGAAALIMTGDWAARATTSRGRFADAGTVAHLLDQIDTTLGSVFAIVLLDASIIGAAAVTLCTSYAFGDVCGLKHSLHRGLGDAKPFTCPTPGWS</sequence>
<keyword evidence="3 5" id="KW-1133">Transmembrane helix</keyword>
<feature type="transmembrane region" description="Helical" evidence="5">
    <location>
        <begin position="89"/>
        <end position="109"/>
    </location>
</feature>
<dbReference type="Proteomes" id="UP000465306">
    <property type="component" value="Unassembled WGS sequence"/>
</dbReference>
<evidence type="ECO:0008006" key="8">
    <source>
        <dbReference type="Google" id="ProtNLM"/>
    </source>
</evidence>
<evidence type="ECO:0000256" key="4">
    <source>
        <dbReference type="ARBA" id="ARBA00023136"/>
    </source>
</evidence>
<evidence type="ECO:0000256" key="1">
    <source>
        <dbReference type="ARBA" id="ARBA00004141"/>
    </source>
</evidence>
<comment type="caution">
    <text evidence="6">The sequence shown here is derived from an EMBL/GenBank/DDBJ whole genome shotgun (WGS) entry which is preliminary data.</text>
</comment>
<keyword evidence="4 5" id="KW-0472">Membrane</keyword>
<feature type="transmembrane region" description="Helical" evidence="5">
    <location>
        <begin position="49"/>
        <end position="68"/>
    </location>
</feature>
<keyword evidence="2 5" id="KW-0812">Transmembrane</keyword>
<keyword evidence="7" id="KW-1185">Reference proteome</keyword>
<dbReference type="EMBL" id="BLKU01000005">
    <property type="protein sequence ID" value="GFG67988.1"/>
    <property type="molecule type" value="Genomic_DNA"/>
</dbReference>
<protein>
    <recommendedName>
        <fullName evidence="8">Divalent metal cation transporter</fullName>
    </recommendedName>
</protein>
<evidence type="ECO:0000313" key="7">
    <source>
        <dbReference type="Proteomes" id="UP000465306"/>
    </source>
</evidence>
<dbReference type="InterPro" id="IPR001046">
    <property type="entry name" value="NRAMP_fam"/>
</dbReference>
<comment type="subcellular location">
    <subcellularLocation>
        <location evidence="1">Membrane</location>
        <topology evidence="1">Multi-pass membrane protein</topology>
    </subcellularLocation>
</comment>
<evidence type="ECO:0000256" key="3">
    <source>
        <dbReference type="ARBA" id="ARBA00022989"/>
    </source>
</evidence>
<organism evidence="6 7">
    <name type="scientific">Mycobacterium kubicae</name>
    <dbReference type="NCBI Taxonomy" id="120959"/>
    <lineage>
        <taxon>Bacteria</taxon>
        <taxon>Bacillati</taxon>
        <taxon>Actinomycetota</taxon>
        <taxon>Actinomycetes</taxon>
        <taxon>Mycobacteriales</taxon>
        <taxon>Mycobacteriaceae</taxon>
        <taxon>Mycobacterium</taxon>
        <taxon>Mycobacterium simiae complex</taxon>
    </lineage>
</organism>
<feature type="transmembrane region" description="Helical" evidence="5">
    <location>
        <begin position="142"/>
        <end position="166"/>
    </location>
</feature>
<evidence type="ECO:0000256" key="2">
    <source>
        <dbReference type="ARBA" id="ARBA00022692"/>
    </source>
</evidence>
<evidence type="ECO:0000313" key="6">
    <source>
        <dbReference type="EMBL" id="GFG67988.1"/>
    </source>
</evidence>
<accession>A0ABQ1BW63</accession>